<comment type="subunit">
    <text evidence="2">Component of the EKC/KEOPS complex composed of at least BUD32, CGI121, GON7, KAE1 and PCC1; the whole complex dimerizes.</text>
</comment>
<evidence type="ECO:0000256" key="10">
    <source>
        <dbReference type="SAM" id="MobiDB-lite"/>
    </source>
</evidence>
<protein>
    <recommendedName>
        <fullName evidence="5">EKC/KEOPS complex subunit BUD32</fullName>
        <ecNumber evidence="3">2.7.11.1</ecNumber>
    </recommendedName>
    <alternativeName>
        <fullName evidence="6 7">Atypical Serine/threonine protein kinase BUD32</fullName>
    </alternativeName>
    <alternativeName>
        <fullName evidence="4">EKC/KEOPS complex subunit bud32</fullName>
    </alternativeName>
</protein>
<organism evidence="12 13">
    <name type="scientific">Claviceps africana</name>
    <dbReference type="NCBI Taxonomy" id="83212"/>
    <lineage>
        <taxon>Eukaryota</taxon>
        <taxon>Fungi</taxon>
        <taxon>Dikarya</taxon>
        <taxon>Ascomycota</taxon>
        <taxon>Pezizomycotina</taxon>
        <taxon>Sordariomycetes</taxon>
        <taxon>Hypocreomycetidae</taxon>
        <taxon>Hypocreales</taxon>
        <taxon>Clavicipitaceae</taxon>
        <taxon>Claviceps</taxon>
    </lineage>
</organism>
<accession>A0A8K0J0E2</accession>
<feature type="compositionally biased region" description="Low complexity" evidence="10">
    <location>
        <begin position="502"/>
        <end position="514"/>
    </location>
</feature>
<dbReference type="EC" id="2.7.11.1" evidence="3"/>
<gene>
    <name evidence="12" type="ORF">E4U42_000069</name>
</gene>
<dbReference type="Proteomes" id="UP000811619">
    <property type="component" value="Unassembled WGS sequence"/>
</dbReference>
<evidence type="ECO:0000256" key="2">
    <source>
        <dbReference type="ARBA" id="ARBA00011534"/>
    </source>
</evidence>
<dbReference type="InterPro" id="IPR008266">
    <property type="entry name" value="Tyr_kinase_AS"/>
</dbReference>
<evidence type="ECO:0000313" key="13">
    <source>
        <dbReference type="Proteomes" id="UP000811619"/>
    </source>
</evidence>
<evidence type="ECO:0000313" key="12">
    <source>
        <dbReference type="EMBL" id="KAG5915278.1"/>
    </source>
</evidence>
<dbReference type="GO" id="GO:0005524">
    <property type="term" value="F:ATP binding"/>
    <property type="evidence" value="ECO:0007669"/>
    <property type="project" value="InterPro"/>
</dbReference>
<dbReference type="PROSITE" id="PS50011">
    <property type="entry name" value="PROTEIN_KINASE_DOM"/>
    <property type="match status" value="1"/>
</dbReference>
<dbReference type="InterPro" id="IPR000719">
    <property type="entry name" value="Prot_kinase_dom"/>
</dbReference>
<keyword evidence="13" id="KW-1185">Reference proteome</keyword>
<comment type="catalytic activity">
    <reaction evidence="9">
        <text>L-seryl-[protein] + ATP = O-phospho-L-seryl-[protein] + ADP + H(+)</text>
        <dbReference type="Rhea" id="RHEA:17989"/>
        <dbReference type="Rhea" id="RHEA-COMP:9863"/>
        <dbReference type="Rhea" id="RHEA-COMP:11604"/>
        <dbReference type="ChEBI" id="CHEBI:15378"/>
        <dbReference type="ChEBI" id="CHEBI:29999"/>
        <dbReference type="ChEBI" id="CHEBI:30616"/>
        <dbReference type="ChEBI" id="CHEBI:83421"/>
        <dbReference type="ChEBI" id="CHEBI:456216"/>
        <dbReference type="EC" id="2.7.11.1"/>
    </reaction>
</comment>
<comment type="function">
    <text evidence="1">Component of the EKC/KEOPS complex that is required for the formation of a threonylcarbamoyl group on adenosine at position 37 (t(6)A37) in tRNAs that read codons beginning with adenine. The complex is probably involved in the transfer of the threonylcarbamoyl moiety of threonylcarbamoyl-AMP (TC-AMP) to the N6 group of A37. BUD32 has ATPase activity in the context of the EKC/KEOPS complex and likely plays a supporting role to the catalytic subunit KAE1. The EKC/KEOPS complex also promotes both telomere uncapping and telomere elongation. The complex is required for efficient recruitment of transcriptional coactivators.</text>
</comment>
<dbReference type="EMBL" id="SRPY01001004">
    <property type="protein sequence ID" value="KAG5915278.1"/>
    <property type="molecule type" value="Genomic_DNA"/>
</dbReference>
<sequence>MIDPQDPFFFGGGRFLNGGPYTWHVTDMDQRRHFAVTYDPPVPIDRENDEELEGTEQICAKQLLRHLHKLGQGVYGIRFTEPDGPITIITDPKEDVTLYVNNYPLSALKLPFPVKTISMACLTELDRIQWSVDLVSYPASPHAGNGPSKTIAVFKYWYMFNGMDRSWYELNNWSRLPRDHPHIVPFDSVVLDSVTEKVVGFTSLFIPGGTLFDNNATTRTFRLRWLHQLLSVVDDLNYRYGIMHQDIAPRNLIIDEEDNLRVFDFNYSAMIDECYMDDWEGVVFTLYEIITLDGQWRSKIPRNEQDAKPLLEMEWVKHADVKLDSDVKTFRDVLDVWLNERKSKKFELADTWVRWDRIPAAPIGPTAHYDQHGQVIGKKMKSTVSLQRRNLIKWGEPFFNWERPPNPLQMEASRKIDAEATKHEALKKEDTGDNELKEEATGDKELKEEDIGDNELKEEATGDNELKEEATGDKKLKEEAVDKKAEENNTTGQGVMDKETVGVDQDVVGDAAQDMMQKEESQRPDEGPKNSSLRG</sequence>
<evidence type="ECO:0000256" key="8">
    <source>
        <dbReference type="ARBA" id="ARBA00047899"/>
    </source>
</evidence>
<evidence type="ECO:0000256" key="6">
    <source>
        <dbReference type="ARBA" id="ARBA00030980"/>
    </source>
</evidence>
<feature type="domain" description="Protein kinase" evidence="11">
    <location>
        <begin position="64"/>
        <end position="426"/>
    </location>
</feature>
<proteinExistence type="predicted"/>
<dbReference type="OrthoDB" id="4062651at2759"/>
<name>A0A8K0J0E2_9HYPO</name>
<comment type="catalytic activity">
    <reaction evidence="8">
        <text>L-threonyl-[protein] + ATP = O-phospho-L-threonyl-[protein] + ADP + H(+)</text>
        <dbReference type="Rhea" id="RHEA:46608"/>
        <dbReference type="Rhea" id="RHEA-COMP:11060"/>
        <dbReference type="Rhea" id="RHEA-COMP:11605"/>
        <dbReference type="ChEBI" id="CHEBI:15378"/>
        <dbReference type="ChEBI" id="CHEBI:30013"/>
        <dbReference type="ChEBI" id="CHEBI:30616"/>
        <dbReference type="ChEBI" id="CHEBI:61977"/>
        <dbReference type="ChEBI" id="CHEBI:456216"/>
        <dbReference type="EC" id="2.7.11.1"/>
    </reaction>
</comment>
<evidence type="ECO:0000256" key="7">
    <source>
        <dbReference type="ARBA" id="ARBA00033194"/>
    </source>
</evidence>
<dbReference type="AlphaFoldDB" id="A0A8K0J0E2"/>
<dbReference type="SMART" id="SM00220">
    <property type="entry name" value="S_TKc"/>
    <property type="match status" value="1"/>
</dbReference>
<evidence type="ECO:0000259" key="11">
    <source>
        <dbReference type="PROSITE" id="PS50011"/>
    </source>
</evidence>
<evidence type="ECO:0000256" key="1">
    <source>
        <dbReference type="ARBA" id="ARBA00003747"/>
    </source>
</evidence>
<reference evidence="12" key="1">
    <citation type="journal article" date="2020" name="bioRxiv">
        <title>Whole genome comparisons of ergot fungi reveals the divergence and evolution of species within the genus Claviceps are the result of varying mechanisms driving genome evolution and host range expansion.</title>
        <authorList>
            <person name="Wyka S.A."/>
            <person name="Mondo S.J."/>
            <person name="Liu M."/>
            <person name="Dettman J."/>
            <person name="Nalam V."/>
            <person name="Broders K.D."/>
        </authorList>
    </citation>
    <scope>NUCLEOTIDE SEQUENCE</scope>
    <source>
        <strain evidence="12">CCC 489</strain>
    </source>
</reference>
<evidence type="ECO:0000256" key="9">
    <source>
        <dbReference type="ARBA" id="ARBA00048679"/>
    </source>
</evidence>
<feature type="compositionally biased region" description="Basic and acidic residues" evidence="10">
    <location>
        <begin position="516"/>
        <end position="528"/>
    </location>
</feature>
<dbReference type="InterPro" id="IPR011009">
    <property type="entry name" value="Kinase-like_dom_sf"/>
</dbReference>
<dbReference type="SUPFAM" id="SSF56112">
    <property type="entry name" value="Protein kinase-like (PK-like)"/>
    <property type="match status" value="1"/>
</dbReference>
<evidence type="ECO:0000256" key="4">
    <source>
        <dbReference type="ARBA" id="ARBA00013948"/>
    </source>
</evidence>
<feature type="region of interest" description="Disordered" evidence="10">
    <location>
        <begin position="424"/>
        <end position="535"/>
    </location>
</feature>
<evidence type="ECO:0000256" key="5">
    <source>
        <dbReference type="ARBA" id="ARBA00019973"/>
    </source>
</evidence>
<evidence type="ECO:0000256" key="3">
    <source>
        <dbReference type="ARBA" id="ARBA00012513"/>
    </source>
</evidence>
<dbReference type="PROSITE" id="PS00109">
    <property type="entry name" value="PROTEIN_KINASE_TYR"/>
    <property type="match status" value="1"/>
</dbReference>
<feature type="compositionally biased region" description="Basic and acidic residues" evidence="10">
    <location>
        <begin position="424"/>
        <end position="487"/>
    </location>
</feature>
<dbReference type="GO" id="GO:0004674">
    <property type="term" value="F:protein serine/threonine kinase activity"/>
    <property type="evidence" value="ECO:0007669"/>
    <property type="project" value="UniProtKB-EC"/>
</dbReference>
<dbReference type="Gene3D" id="1.10.510.10">
    <property type="entry name" value="Transferase(Phosphotransferase) domain 1"/>
    <property type="match status" value="1"/>
</dbReference>
<comment type="caution">
    <text evidence="12">The sequence shown here is derived from an EMBL/GenBank/DDBJ whole genome shotgun (WGS) entry which is preliminary data.</text>
</comment>